<gene>
    <name evidence="1" type="ORF">OS493_019029</name>
</gene>
<dbReference type="Gene3D" id="3.40.50.150">
    <property type="entry name" value="Vaccinia Virus protein VP39"/>
    <property type="match status" value="1"/>
</dbReference>
<dbReference type="OrthoDB" id="5984880at2759"/>
<accession>A0A9W9Z016</accession>
<dbReference type="EMBL" id="MU826836">
    <property type="protein sequence ID" value="KAJ7372520.1"/>
    <property type="molecule type" value="Genomic_DNA"/>
</dbReference>
<reference evidence="1" key="1">
    <citation type="submission" date="2023-01" db="EMBL/GenBank/DDBJ databases">
        <title>Genome assembly of the deep-sea coral Lophelia pertusa.</title>
        <authorList>
            <person name="Herrera S."/>
            <person name="Cordes E."/>
        </authorList>
    </citation>
    <scope>NUCLEOTIDE SEQUENCE</scope>
    <source>
        <strain evidence="1">USNM1676648</strain>
        <tissue evidence="1">Polyp</tissue>
    </source>
</reference>
<dbReference type="Proteomes" id="UP001163046">
    <property type="component" value="Unassembled WGS sequence"/>
</dbReference>
<organism evidence="1 2">
    <name type="scientific">Desmophyllum pertusum</name>
    <dbReference type="NCBI Taxonomy" id="174260"/>
    <lineage>
        <taxon>Eukaryota</taxon>
        <taxon>Metazoa</taxon>
        <taxon>Cnidaria</taxon>
        <taxon>Anthozoa</taxon>
        <taxon>Hexacorallia</taxon>
        <taxon>Scleractinia</taxon>
        <taxon>Caryophylliina</taxon>
        <taxon>Caryophylliidae</taxon>
        <taxon>Desmophyllum</taxon>
    </lineage>
</organism>
<dbReference type="InterPro" id="IPR029063">
    <property type="entry name" value="SAM-dependent_MTases_sf"/>
</dbReference>
<keyword evidence="2" id="KW-1185">Reference proteome</keyword>
<evidence type="ECO:0008006" key="3">
    <source>
        <dbReference type="Google" id="ProtNLM"/>
    </source>
</evidence>
<name>A0A9W9Z016_9CNID</name>
<dbReference type="AlphaFoldDB" id="A0A9W9Z016"/>
<evidence type="ECO:0000313" key="2">
    <source>
        <dbReference type="Proteomes" id="UP001163046"/>
    </source>
</evidence>
<dbReference type="SUPFAM" id="SSF53335">
    <property type="entry name" value="S-adenosyl-L-methionine-dependent methyltransferases"/>
    <property type="match status" value="1"/>
</dbReference>
<protein>
    <recommendedName>
        <fullName evidence="3">Histamine N-methyltransferase</fullName>
    </recommendedName>
</protein>
<evidence type="ECO:0000313" key="1">
    <source>
        <dbReference type="EMBL" id="KAJ7372520.1"/>
    </source>
</evidence>
<proteinExistence type="predicted"/>
<comment type="caution">
    <text evidence="1">The sequence shown here is derived from an EMBL/GenBank/DDBJ whole genome shotgun (WGS) entry which is preliminary data.</text>
</comment>
<sequence>MEQQPLSSSHEAYFNAFEAFVSKSAVWETIKKYSCEAVAHIMQKLTVNADSQVFRILGVGSGNGKHDIEILKVVATSLRASDKAKKPLIHACIVEPSSFLIADFKQAVSPLPECVANVADVSFEWRETDFEDFIMNSSPHESNHYHMAHFIGCLYYMDAEQSLKNGLKLLANGGALLCLVAGDISYFAKLSLKFQDKLKCLPAVSKFYTGKNLVAIAERNKWKYEEFPLVQYEVDITSCFDRSSPTGSLLLDFLTHQVDFQGSADPMLYKEVMEFLTESSISDSNGRKLFTTEVAIVVLYK</sequence>